<dbReference type="Pfam" id="PF00657">
    <property type="entry name" value="Lipase_GDSL"/>
    <property type="match status" value="1"/>
</dbReference>
<reference evidence="4" key="1">
    <citation type="submission" date="2025-05" db="UniProtKB">
        <authorList>
            <consortium name="RefSeq"/>
        </authorList>
    </citation>
    <scope>NUCLEOTIDE SEQUENCE [LARGE SCALE GENOMIC DNA]</scope>
</reference>
<gene>
    <name evidence="5" type="primary">LOC107435117</name>
</gene>
<reference evidence="5" key="2">
    <citation type="submission" date="2025-08" db="UniProtKB">
        <authorList>
            <consortium name="RefSeq"/>
        </authorList>
    </citation>
    <scope>IDENTIFICATION</scope>
    <source>
        <tissue evidence="5">Seedling</tissue>
    </source>
</reference>
<proteinExistence type="inferred from homology"/>
<dbReference type="KEGG" id="zju:107435117"/>
<dbReference type="FunCoup" id="A0A6P4AT35">
    <property type="interactions" value="66"/>
</dbReference>
<dbReference type="InterPro" id="IPR035669">
    <property type="entry name" value="SGNH_plant_lipase-like"/>
</dbReference>
<sequence>MANLNLYICLFVFCISLFSIQIKSLDEHPWLYKKHAALFVFGDSQFDAGNNNYINTTSKANYWPYGETFFHYPSGRLSNGRIVPDFIAEYAKLPFIPTYLHPGNKILVYGVNFASAGSGALVETRKGRVIDLQTQLVYFKNVTRLLEEELGDAEAKDLLSRAVYLFSVGGNDYSFPFETNSSVLYTYSVEQFVGQVIGNISQVIKEIYAVGGRKFAFPSMWPLGCVPFSRARVPEGENKCFEPIAPYDELHNKELSKLLQKLQIHLKGFKYSIPDFHTLLEQLINHPSKYGFKEGKTACCGSGPFRGILSCGGRRVKTEYYLCDNVSEYVFFDPAHPTERAYELLAQMAWSGEPSFTGPYNLKALFES</sequence>
<dbReference type="AlphaFoldDB" id="A0A6P4AT35"/>
<dbReference type="Proteomes" id="UP001652623">
    <property type="component" value="Chromosome 1"/>
</dbReference>
<dbReference type="PANTHER" id="PTHR45966:SF34">
    <property type="entry name" value="GDSL-LIKE LIPASE_ACYLHYDROLASE"/>
    <property type="match status" value="1"/>
</dbReference>
<accession>A0A6P4AT35</accession>
<dbReference type="InterPro" id="IPR044552">
    <property type="entry name" value="GLIP1-5/GLL25"/>
</dbReference>
<dbReference type="PANTHER" id="PTHR45966">
    <property type="entry name" value="GDSL-LIKE LIPASE/ACYLHYDROLASE"/>
    <property type="match status" value="1"/>
</dbReference>
<dbReference type="RefSeq" id="XP_015902165.1">
    <property type="nucleotide sequence ID" value="XM_016046679.4"/>
</dbReference>
<dbReference type="GO" id="GO:0016298">
    <property type="term" value="F:lipase activity"/>
    <property type="evidence" value="ECO:0007669"/>
    <property type="project" value="TreeGrafter"/>
</dbReference>
<dbReference type="InterPro" id="IPR001087">
    <property type="entry name" value="GDSL"/>
</dbReference>
<dbReference type="InterPro" id="IPR036514">
    <property type="entry name" value="SGNH_hydro_sf"/>
</dbReference>
<comment type="similarity">
    <text evidence="1">Belongs to the 'GDSL' lipolytic enzyme family.</text>
</comment>
<evidence type="ECO:0000313" key="5">
    <source>
        <dbReference type="RefSeq" id="XP_015902165.1"/>
    </source>
</evidence>
<feature type="chain" id="PRO_5028424247" evidence="3">
    <location>
        <begin position="25"/>
        <end position="368"/>
    </location>
</feature>
<dbReference type="CDD" id="cd01837">
    <property type="entry name" value="SGNH_plant_lipase_like"/>
    <property type="match status" value="1"/>
</dbReference>
<evidence type="ECO:0000313" key="4">
    <source>
        <dbReference type="Proteomes" id="UP001652623"/>
    </source>
</evidence>
<evidence type="ECO:0000256" key="1">
    <source>
        <dbReference type="ARBA" id="ARBA00008668"/>
    </source>
</evidence>
<dbReference type="SUPFAM" id="SSF52266">
    <property type="entry name" value="SGNH hydrolase"/>
    <property type="match status" value="1"/>
</dbReference>
<dbReference type="InParanoid" id="A0A6P4AT35"/>
<evidence type="ECO:0000256" key="2">
    <source>
        <dbReference type="ARBA" id="ARBA00022729"/>
    </source>
</evidence>
<name>A0A6P4AT35_ZIZJJ</name>
<evidence type="ECO:0000256" key="3">
    <source>
        <dbReference type="SAM" id="SignalP"/>
    </source>
</evidence>
<dbReference type="Gene3D" id="3.40.50.1110">
    <property type="entry name" value="SGNH hydrolase"/>
    <property type="match status" value="1"/>
</dbReference>
<keyword evidence="2 3" id="KW-0732">Signal</keyword>
<dbReference type="GeneID" id="107435117"/>
<keyword evidence="4" id="KW-1185">Reference proteome</keyword>
<protein>
    <submittedName>
        <fullName evidence="5">GDSL esterase/lipase 1</fullName>
    </submittedName>
</protein>
<organism evidence="4 5">
    <name type="scientific">Ziziphus jujuba</name>
    <name type="common">Chinese jujube</name>
    <name type="synonym">Ziziphus sativa</name>
    <dbReference type="NCBI Taxonomy" id="326968"/>
    <lineage>
        <taxon>Eukaryota</taxon>
        <taxon>Viridiplantae</taxon>
        <taxon>Streptophyta</taxon>
        <taxon>Embryophyta</taxon>
        <taxon>Tracheophyta</taxon>
        <taxon>Spermatophyta</taxon>
        <taxon>Magnoliopsida</taxon>
        <taxon>eudicotyledons</taxon>
        <taxon>Gunneridae</taxon>
        <taxon>Pentapetalae</taxon>
        <taxon>rosids</taxon>
        <taxon>fabids</taxon>
        <taxon>Rosales</taxon>
        <taxon>Rhamnaceae</taxon>
        <taxon>Paliureae</taxon>
        <taxon>Ziziphus</taxon>
    </lineage>
</organism>
<feature type="signal peptide" evidence="3">
    <location>
        <begin position="1"/>
        <end position="24"/>
    </location>
</feature>